<gene>
    <name evidence="2" type="ordered locus">Tcur_3140</name>
</gene>
<dbReference type="AlphaFoldDB" id="D1A9J6"/>
<evidence type="ECO:0000313" key="3">
    <source>
        <dbReference type="Proteomes" id="UP000001918"/>
    </source>
</evidence>
<dbReference type="STRING" id="471852.Tcur_3140"/>
<proteinExistence type="predicted"/>
<reference evidence="2 3" key="1">
    <citation type="journal article" date="2011" name="Stand. Genomic Sci.">
        <title>Complete genome sequence of Thermomonospora curvata type strain (B9).</title>
        <authorList>
            <person name="Chertkov O."/>
            <person name="Sikorski J."/>
            <person name="Nolan M."/>
            <person name="Lapidus A."/>
            <person name="Lucas S."/>
            <person name="Del Rio T.G."/>
            <person name="Tice H."/>
            <person name="Cheng J.F."/>
            <person name="Goodwin L."/>
            <person name="Pitluck S."/>
            <person name="Liolios K."/>
            <person name="Ivanova N."/>
            <person name="Mavromatis K."/>
            <person name="Mikhailova N."/>
            <person name="Ovchinnikova G."/>
            <person name="Pati A."/>
            <person name="Chen A."/>
            <person name="Palaniappan K."/>
            <person name="Djao O.D."/>
            <person name="Land M."/>
            <person name="Hauser L."/>
            <person name="Chang Y.J."/>
            <person name="Jeffries C.D."/>
            <person name="Brettin T."/>
            <person name="Han C."/>
            <person name="Detter J.C."/>
            <person name="Rohde M."/>
            <person name="Goker M."/>
            <person name="Woyke T."/>
            <person name="Bristow J."/>
            <person name="Eisen J.A."/>
            <person name="Markowitz V."/>
            <person name="Hugenholtz P."/>
            <person name="Klenk H.P."/>
            <person name="Kyrpides N.C."/>
        </authorList>
    </citation>
    <scope>NUCLEOTIDE SEQUENCE [LARGE SCALE GENOMIC DNA]</scope>
    <source>
        <strain evidence="3">ATCC 19995 / DSM 43183 / JCM 3096 / KCTC 9072 / NBRC 15933 / NCIMB 10081 / Henssen B9</strain>
    </source>
</reference>
<dbReference type="EMBL" id="CP001738">
    <property type="protein sequence ID" value="ACY98682.1"/>
    <property type="molecule type" value="Genomic_DNA"/>
</dbReference>
<dbReference type="InterPro" id="IPR002645">
    <property type="entry name" value="STAS_dom"/>
</dbReference>
<evidence type="ECO:0000313" key="2">
    <source>
        <dbReference type="EMBL" id="ACY98682.1"/>
    </source>
</evidence>
<name>D1A9J6_THECD</name>
<dbReference type="SUPFAM" id="SSF52091">
    <property type="entry name" value="SpoIIaa-like"/>
    <property type="match status" value="1"/>
</dbReference>
<dbReference type="PANTHER" id="PTHR33495:SF2">
    <property type="entry name" value="ANTI-SIGMA FACTOR ANTAGONIST TM_1081-RELATED"/>
    <property type="match status" value="1"/>
</dbReference>
<dbReference type="GO" id="GO:0043856">
    <property type="term" value="F:anti-sigma factor antagonist activity"/>
    <property type="evidence" value="ECO:0007669"/>
    <property type="project" value="TreeGrafter"/>
</dbReference>
<dbReference type="HOGENOM" id="CLU_1805238_0_0_11"/>
<protein>
    <submittedName>
        <fullName evidence="2">Anti-sigma-factor antagonist</fullName>
    </submittedName>
</protein>
<dbReference type="PANTHER" id="PTHR33495">
    <property type="entry name" value="ANTI-SIGMA FACTOR ANTAGONIST TM_1081-RELATED-RELATED"/>
    <property type="match status" value="1"/>
</dbReference>
<dbReference type="Proteomes" id="UP000001918">
    <property type="component" value="Chromosome"/>
</dbReference>
<organism evidence="2 3">
    <name type="scientific">Thermomonospora curvata (strain ATCC 19995 / DSM 43183 / JCM 3096 / KCTC 9072 / NBRC 15933 / NCIMB 10081 / Henssen B9)</name>
    <dbReference type="NCBI Taxonomy" id="471852"/>
    <lineage>
        <taxon>Bacteria</taxon>
        <taxon>Bacillati</taxon>
        <taxon>Actinomycetota</taxon>
        <taxon>Actinomycetes</taxon>
        <taxon>Streptosporangiales</taxon>
        <taxon>Thermomonosporaceae</taxon>
        <taxon>Thermomonospora</taxon>
    </lineage>
</organism>
<evidence type="ECO:0000259" key="1">
    <source>
        <dbReference type="PROSITE" id="PS50801"/>
    </source>
</evidence>
<sequence>MLICHENPSEVIVADSSVDMVVVDGDRYTVTLLCGEIDCYGSQGLQERLLEAAPDAGRPLILDMSGVTFCDGSALWTLSAVERRCAERRVALAIVGLRPFLGHLFRAFHIHERIPLCATLDEALWRVLPPTDADLHAWLESAG</sequence>
<dbReference type="CDD" id="cd07043">
    <property type="entry name" value="STAS_anti-anti-sigma_factors"/>
    <property type="match status" value="1"/>
</dbReference>
<dbReference type="KEGG" id="tcu:Tcur_3140"/>
<dbReference type="Gene3D" id="3.30.750.24">
    <property type="entry name" value="STAS domain"/>
    <property type="match status" value="1"/>
</dbReference>
<keyword evidence="3" id="KW-1185">Reference proteome</keyword>
<feature type="domain" description="STAS" evidence="1">
    <location>
        <begin position="18"/>
        <end position="127"/>
    </location>
</feature>
<dbReference type="InterPro" id="IPR036513">
    <property type="entry name" value="STAS_dom_sf"/>
</dbReference>
<dbReference type="Pfam" id="PF01740">
    <property type="entry name" value="STAS"/>
    <property type="match status" value="1"/>
</dbReference>
<accession>D1A9J6</accession>
<dbReference type="PROSITE" id="PS50801">
    <property type="entry name" value="STAS"/>
    <property type="match status" value="1"/>
</dbReference>
<dbReference type="eggNOG" id="COG1366">
    <property type="taxonomic scope" value="Bacteria"/>
</dbReference>